<evidence type="ECO:0000313" key="7">
    <source>
        <dbReference type="EMBL" id="AWR21125.1"/>
    </source>
</evidence>
<dbReference type="Proteomes" id="UP000246894">
    <property type="component" value="Chromosome"/>
</dbReference>
<dbReference type="RefSeq" id="WP_110232997.1">
    <property type="nucleotide sequence ID" value="NZ_CP023994.1"/>
</dbReference>
<feature type="transmembrane region" description="Helical" evidence="6">
    <location>
        <begin position="88"/>
        <end position="106"/>
    </location>
</feature>
<sequence length="209" mass="22258">MHNTTRDVSRSTTAQSHSLLDDIVGITASSLLAAIGIFLMDSGHVVTGGIAGLALLISYATPFSFSVVWIVASLPFLPLAVWKKGWNFTLRSLVAIVMVSLFAQLTTAKLGHLSIDPLFGAVAGNVVASIGVLGLFRHRSSLGGFNVVALIAQEQYHWRAGYVQLVIDLAIVAGAFFVASPVIVLYSAVGAFVFNFILALNHREGRYNG</sequence>
<feature type="transmembrane region" description="Helical" evidence="6">
    <location>
        <begin position="52"/>
        <end position="76"/>
    </location>
</feature>
<comment type="subcellular location">
    <subcellularLocation>
        <location evidence="1">Cell membrane</location>
        <topology evidence="1">Multi-pass membrane protein</topology>
    </subcellularLocation>
</comment>
<evidence type="ECO:0000256" key="5">
    <source>
        <dbReference type="ARBA" id="ARBA00023136"/>
    </source>
</evidence>
<dbReference type="EMBL" id="CP023994">
    <property type="protein sequence ID" value="AWR21125.1"/>
    <property type="molecule type" value="Genomic_DNA"/>
</dbReference>
<feature type="transmembrane region" description="Helical" evidence="6">
    <location>
        <begin position="20"/>
        <end position="40"/>
    </location>
</feature>
<dbReference type="InterPro" id="IPR051461">
    <property type="entry name" value="UPF0750_membrane"/>
</dbReference>
<evidence type="ECO:0000313" key="8">
    <source>
        <dbReference type="Proteomes" id="UP000246894"/>
    </source>
</evidence>
<evidence type="ECO:0000256" key="6">
    <source>
        <dbReference type="SAM" id="Phobius"/>
    </source>
</evidence>
<keyword evidence="5 6" id="KW-0472">Membrane</keyword>
<feature type="transmembrane region" description="Helical" evidence="6">
    <location>
        <begin position="156"/>
        <end position="177"/>
    </location>
</feature>
<dbReference type="Pfam" id="PF02588">
    <property type="entry name" value="YitT_membrane"/>
    <property type="match status" value="1"/>
</dbReference>
<feature type="transmembrane region" description="Helical" evidence="6">
    <location>
        <begin position="118"/>
        <end position="136"/>
    </location>
</feature>
<dbReference type="PANTHER" id="PTHR33545">
    <property type="entry name" value="UPF0750 MEMBRANE PROTEIN YITT-RELATED"/>
    <property type="match status" value="1"/>
</dbReference>
<dbReference type="GO" id="GO:0005886">
    <property type="term" value="C:plasma membrane"/>
    <property type="evidence" value="ECO:0007669"/>
    <property type="project" value="UniProtKB-SubCell"/>
</dbReference>
<evidence type="ECO:0000256" key="3">
    <source>
        <dbReference type="ARBA" id="ARBA00022692"/>
    </source>
</evidence>
<organism evidence="7 8">
    <name type="scientific">Aurantimicrobium photophilum</name>
    <dbReference type="NCBI Taxonomy" id="1987356"/>
    <lineage>
        <taxon>Bacteria</taxon>
        <taxon>Bacillati</taxon>
        <taxon>Actinomycetota</taxon>
        <taxon>Actinomycetes</taxon>
        <taxon>Micrococcales</taxon>
        <taxon>Microbacteriaceae</taxon>
        <taxon>Aurantimicrobium</taxon>
    </lineage>
</organism>
<keyword evidence="8" id="KW-1185">Reference proteome</keyword>
<accession>A0A2Z3RWB2</accession>
<name>A0A2Z3RWB2_9MICO</name>
<dbReference type="InterPro" id="IPR003740">
    <property type="entry name" value="YitT"/>
</dbReference>
<dbReference type="OrthoDB" id="3296441at2"/>
<reference evidence="7 8" key="1">
    <citation type="submission" date="2017-10" db="EMBL/GenBank/DDBJ databases">
        <title>Genome of an Actinobacterium that displays light-enhanced growth.</title>
        <authorList>
            <person name="Maresca J.A."/>
            <person name="Hempel P."/>
            <person name="Shevchenko O."/>
            <person name="Miller K.J."/>
            <person name="Hahn M.W."/>
        </authorList>
    </citation>
    <scope>NUCLEOTIDE SEQUENCE [LARGE SCALE GENOMIC DNA]</scope>
    <source>
        <strain evidence="7 8">MWH-Mo1</strain>
    </source>
</reference>
<keyword evidence="2" id="KW-1003">Cell membrane</keyword>
<feature type="transmembrane region" description="Helical" evidence="6">
    <location>
        <begin position="183"/>
        <end position="200"/>
    </location>
</feature>
<evidence type="ECO:0000256" key="4">
    <source>
        <dbReference type="ARBA" id="ARBA00022989"/>
    </source>
</evidence>
<dbReference type="PANTHER" id="PTHR33545:SF5">
    <property type="entry name" value="UPF0750 MEMBRANE PROTEIN YITT"/>
    <property type="match status" value="1"/>
</dbReference>
<keyword evidence="3 6" id="KW-0812">Transmembrane</keyword>
<protein>
    <recommendedName>
        <fullName evidence="9">YitT family protein</fullName>
    </recommendedName>
</protein>
<evidence type="ECO:0000256" key="2">
    <source>
        <dbReference type="ARBA" id="ARBA00022475"/>
    </source>
</evidence>
<gene>
    <name evidence="7" type="ORF">AURMO_00510</name>
</gene>
<dbReference type="KEGG" id="aum:AURMO_00510"/>
<evidence type="ECO:0000256" key="1">
    <source>
        <dbReference type="ARBA" id="ARBA00004651"/>
    </source>
</evidence>
<evidence type="ECO:0008006" key="9">
    <source>
        <dbReference type="Google" id="ProtNLM"/>
    </source>
</evidence>
<proteinExistence type="predicted"/>
<keyword evidence="4 6" id="KW-1133">Transmembrane helix</keyword>
<dbReference type="AlphaFoldDB" id="A0A2Z3RWB2"/>